<dbReference type="GO" id="GO:0003746">
    <property type="term" value="F:translation elongation factor activity"/>
    <property type="evidence" value="ECO:0007669"/>
    <property type="project" value="UniProtKB-KW"/>
</dbReference>
<evidence type="ECO:0000313" key="2">
    <source>
        <dbReference type="Proteomes" id="UP000028098"/>
    </source>
</evidence>
<gene>
    <name evidence="1" type="ORF">SK143_0880</name>
</gene>
<accession>A0A081R6J9</accession>
<keyword evidence="1" id="KW-0251">Elongation factor</keyword>
<protein>
    <submittedName>
        <fullName evidence="1">Elongation factor G 2</fullName>
    </submittedName>
</protein>
<dbReference type="AlphaFoldDB" id="A0A081R6J9"/>
<keyword evidence="1" id="KW-0648">Protein biosynthesis</keyword>
<sequence>MEINNDIKDLILEYVGRYFRYENDFYKLPGIKFTDANWQRFKSGETSIEKMGAARVNAMLDHLFEDFELAMIGKAQNRYYLNNSLKMNMTFHAYYDQFKKQQLIKWIKNSREDIIGGAGRIYTADGNWICSAYLEVALESSSLEDGSYMLQMRFKNYSRDPRPIPAGRQNRLEWIEKNLENIR</sequence>
<organism evidence="1 2">
    <name type="scientific">Streptococcus oralis</name>
    <dbReference type="NCBI Taxonomy" id="1303"/>
    <lineage>
        <taxon>Bacteria</taxon>
        <taxon>Bacillati</taxon>
        <taxon>Bacillota</taxon>
        <taxon>Bacilli</taxon>
        <taxon>Lactobacillales</taxon>
        <taxon>Streptococcaceae</taxon>
        <taxon>Streptococcus</taxon>
    </lineage>
</organism>
<evidence type="ECO:0000313" key="1">
    <source>
        <dbReference type="EMBL" id="KEQ50822.1"/>
    </source>
</evidence>
<dbReference type="Proteomes" id="UP000028098">
    <property type="component" value="Unassembled WGS sequence"/>
</dbReference>
<proteinExistence type="predicted"/>
<dbReference type="PATRIC" id="fig|1303.44.peg.834"/>
<dbReference type="EMBL" id="JPGB01000004">
    <property type="protein sequence ID" value="KEQ50822.1"/>
    <property type="molecule type" value="Genomic_DNA"/>
</dbReference>
<dbReference type="CDD" id="cd22242">
    <property type="entry name" value="AcrIIA6"/>
    <property type="match status" value="1"/>
</dbReference>
<dbReference type="InterPro" id="IPR049858">
    <property type="entry name" value="AcrIIA6-like"/>
</dbReference>
<comment type="caution">
    <text evidence="1">The sequence shown here is derived from an EMBL/GenBank/DDBJ whole genome shotgun (WGS) entry which is preliminary data.</text>
</comment>
<name>A0A081R6J9_STROR</name>
<dbReference type="RefSeq" id="WP_042902444.1">
    <property type="nucleotide sequence ID" value="NZ_JPGB01000004.1"/>
</dbReference>
<reference evidence="1 2" key="1">
    <citation type="submission" date="2014-05" db="EMBL/GenBank/DDBJ databases">
        <authorList>
            <person name="Daugherty S.C."/>
            <person name="Tallon L.J."/>
            <person name="Sadzewicz L."/>
            <person name="Kilian M."/>
            <person name="Tettelin H."/>
        </authorList>
    </citation>
    <scope>NUCLEOTIDE SEQUENCE [LARGE SCALE GENOMIC DNA]</scope>
    <source>
        <strain evidence="1 2">SK143</strain>
    </source>
</reference>